<dbReference type="InterPro" id="IPR004210">
    <property type="entry name" value="BESS_motif"/>
</dbReference>
<name>A0AAW1D326_9HEMI</name>
<dbReference type="GO" id="GO:0003677">
    <property type="term" value="F:DNA binding"/>
    <property type="evidence" value="ECO:0007669"/>
    <property type="project" value="InterPro"/>
</dbReference>
<gene>
    <name evidence="4" type="ORF">O3M35_010782</name>
</gene>
<sequence length="586" mass="65619">MKRLKRLLKSTAKDGMYRAKRRKKEMYGEKHVGEAGSIDTEESSVTDEGNKNEGDCSLQESLEITEHKTVLRIGTNGKDHPIAKSHSKVEMKFSNGFERKGPKKLDYKMSFYHSLLPHLDEFDRNEWLYFQTEVVRIITNIKYKILSAPFRLITDSTQKVNRQSSSKLKENSLVKPRVSSQNTQTKQSIPSLITLVALSPSKISPKVSCYKLFCKQDIRTKISAVSMQKTKLTCPPSSTRQNNVSLSVSVVSSTSQQPLNAKSGKMKKTTSAENSDHSDDEKETLKISYKSSTTNEPPSISSISTQFTLSSNKLFASKVKTLSPLTLLASSSQPLLPSNQICLKDKAVDHSSQSDGELEIKRCSYKTCTTIIQSQGFSTIFTLNTQATQRLENPPRLRHPSFIHLSSPSLSQSSCNLQDRKTNKTKSTRKSVHSDSRKKNKRCSSTEENRKKKSENFLDSLSHDEISAEDSLSCKPTTSDQFTEGDRNESEECSSSEENSSNSLECEYSDSIIETSGPDSFASTVKRLKSNAGDLKPIDMKNSNDIQFAAYVASALNQIEDKKTKLITKHNILNLLMQAEYKDLEN</sequence>
<keyword evidence="1" id="KW-0539">Nucleus</keyword>
<feature type="region of interest" description="Disordered" evidence="2">
    <location>
        <begin position="1"/>
        <end position="55"/>
    </location>
</feature>
<feature type="region of interest" description="Disordered" evidence="2">
    <location>
        <begin position="396"/>
        <end position="505"/>
    </location>
</feature>
<reference evidence="4 5" key="1">
    <citation type="submission" date="2022-12" db="EMBL/GenBank/DDBJ databases">
        <title>Chromosome-level genome assembly of true bugs.</title>
        <authorList>
            <person name="Ma L."/>
            <person name="Li H."/>
        </authorList>
    </citation>
    <scope>NUCLEOTIDE SEQUENCE [LARGE SCALE GENOMIC DNA]</scope>
    <source>
        <strain evidence="4">Lab_2022b</strain>
    </source>
</reference>
<feature type="region of interest" description="Disordered" evidence="2">
    <location>
        <begin position="248"/>
        <end position="283"/>
    </location>
</feature>
<comment type="subcellular location">
    <subcellularLocation>
        <location evidence="1">Nucleus</location>
    </subcellularLocation>
</comment>
<dbReference type="EMBL" id="JAPXFL010000007">
    <property type="protein sequence ID" value="KAK9504458.1"/>
    <property type="molecule type" value="Genomic_DNA"/>
</dbReference>
<comment type="caution">
    <text evidence="4">The sequence shown here is derived from an EMBL/GenBank/DDBJ whole genome shotgun (WGS) entry which is preliminary data.</text>
</comment>
<accession>A0AAW1D326</accession>
<keyword evidence="5" id="KW-1185">Reference proteome</keyword>
<dbReference type="AlphaFoldDB" id="A0AAW1D326"/>
<evidence type="ECO:0000313" key="4">
    <source>
        <dbReference type="EMBL" id="KAK9504458.1"/>
    </source>
</evidence>
<proteinExistence type="predicted"/>
<feature type="region of interest" description="Disordered" evidence="2">
    <location>
        <begin position="161"/>
        <end position="182"/>
    </location>
</feature>
<feature type="compositionally biased region" description="Basic and acidic residues" evidence="2">
    <location>
        <begin position="274"/>
        <end position="283"/>
    </location>
</feature>
<evidence type="ECO:0000256" key="1">
    <source>
        <dbReference type="PROSITE-ProRule" id="PRU00371"/>
    </source>
</evidence>
<feature type="compositionally biased region" description="Basic and acidic residues" evidence="2">
    <location>
        <begin position="444"/>
        <end position="466"/>
    </location>
</feature>
<dbReference type="Proteomes" id="UP001461498">
    <property type="component" value="Unassembled WGS sequence"/>
</dbReference>
<dbReference type="GO" id="GO:0005634">
    <property type="term" value="C:nucleus"/>
    <property type="evidence" value="ECO:0007669"/>
    <property type="project" value="UniProtKB-SubCell"/>
</dbReference>
<protein>
    <recommendedName>
        <fullName evidence="3">BESS domain-containing protein</fullName>
    </recommendedName>
</protein>
<evidence type="ECO:0000259" key="3">
    <source>
        <dbReference type="PROSITE" id="PS51031"/>
    </source>
</evidence>
<feature type="compositionally biased region" description="Low complexity" evidence="2">
    <location>
        <begin position="496"/>
        <end position="505"/>
    </location>
</feature>
<evidence type="ECO:0000256" key="2">
    <source>
        <dbReference type="SAM" id="MobiDB-lite"/>
    </source>
</evidence>
<feature type="compositionally biased region" description="Low complexity" evidence="2">
    <location>
        <begin position="402"/>
        <end position="414"/>
    </location>
</feature>
<feature type="domain" description="BESS" evidence="3">
    <location>
        <begin position="105"/>
        <end position="144"/>
    </location>
</feature>
<dbReference type="PROSITE" id="PS51031">
    <property type="entry name" value="BESS"/>
    <property type="match status" value="1"/>
</dbReference>
<organism evidence="4 5">
    <name type="scientific">Rhynocoris fuscipes</name>
    <dbReference type="NCBI Taxonomy" id="488301"/>
    <lineage>
        <taxon>Eukaryota</taxon>
        <taxon>Metazoa</taxon>
        <taxon>Ecdysozoa</taxon>
        <taxon>Arthropoda</taxon>
        <taxon>Hexapoda</taxon>
        <taxon>Insecta</taxon>
        <taxon>Pterygota</taxon>
        <taxon>Neoptera</taxon>
        <taxon>Paraneoptera</taxon>
        <taxon>Hemiptera</taxon>
        <taxon>Heteroptera</taxon>
        <taxon>Panheteroptera</taxon>
        <taxon>Cimicomorpha</taxon>
        <taxon>Reduviidae</taxon>
        <taxon>Harpactorinae</taxon>
        <taxon>Harpactorini</taxon>
        <taxon>Rhynocoris</taxon>
    </lineage>
</organism>
<evidence type="ECO:0000313" key="5">
    <source>
        <dbReference type="Proteomes" id="UP001461498"/>
    </source>
</evidence>